<evidence type="ECO:0000256" key="1">
    <source>
        <dbReference type="ARBA" id="ARBA00004167"/>
    </source>
</evidence>
<dbReference type="GO" id="GO:0043107">
    <property type="term" value="P:type IV pilus-dependent motility"/>
    <property type="evidence" value="ECO:0007669"/>
    <property type="project" value="TreeGrafter"/>
</dbReference>
<dbReference type="OrthoDB" id="8607132at2"/>
<dbReference type="PROSITE" id="PS00409">
    <property type="entry name" value="PROKAR_NTER_METHYL"/>
    <property type="match status" value="1"/>
</dbReference>
<accession>A0A4Y9SGI6</accession>
<dbReference type="PANTHER" id="PTHR30093:SF34">
    <property type="entry name" value="PREPILIN PEPTIDASE-DEPENDENT PROTEIN D"/>
    <property type="match status" value="1"/>
</dbReference>
<evidence type="ECO:0000256" key="8">
    <source>
        <dbReference type="SAM" id="Phobius"/>
    </source>
</evidence>
<keyword evidence="6 8" id="KW-0472">Membrane</keyword>
<dbReference type="AlphaFoldDB" id="A0A4Y9SGI6"/>
<dbReference type="Gene3D" id="3.30.700.10">
    <property type="entry name" value="Glycoprotein, Type 4 Pilin"/>
    <property type="match status" value="1"/>
</dbReference>
<dbReference type="InterPro" id="IPR012902">
    <property type="entry name" value="N_methyl_site"/>
</dbReference>
<sequence length="159" mass="16013">MKSMQMMKKQAQAGFTLIELMIVVAIIGILAAVAIPAYSDYTAKAKAASAVSSLDGIKTAVALCIQEAGGDATNCNTGANGVPTFNKTKELASATVAAGTITATFASNDVAKDLNGTTITMVPTVTAGSATVGWTTTSNSASQTLKSAIEKNNPPPATP</sequence>
<dbReference type="InterPro" id="IPR045584">
    <property type="entry name" value="Pilin-like"/>
</dbReference>
<dbReference type="Pfam" id="PF00114">
    <property type="entry name" value="Pilin"/>
    <property type="match status" value="1"/>
</dbReference>
<organism evidence="9 10">
    <name type="scientific">Duganella callida</name>
    <dbReference type="NCBI Taxonomy" id="2561932"/>
    <lineage>
        <taxon>Bacteria</taxon>
        <taxon>Pseudomonadati</taxon>
        <taxon>Pseudomonadota</taxon>
        <taxon>Betaproteobacteria</taxon>
        <taxon>Burkholderiales</taxon>
        <taxon>Oxalobacteraceae</taxon>
        <taxon>Telluria group</taxon>
        <taxon>Duganella</taxon>
    </lineage>
</organism>
<protein>
    <submittedName>
        <fullName evidence="9">Prepilin-type N-terminal cleavage/methylation domain-containing protein</fullName>
    </submittedName>
</protein>
<dbReference type="Proteomes" id="UP000297729">
    <property type="component" value="Unassembled WGS sequence"/>
</dbReference>
<evidence type="ECO:0000256" key="4">
    <source>
        <dbReference type="ARBA" id="ARBA00022692"/>
    </source>
</evidence>
<keyword evidence="10" id="KW-1185">Reference proteome</keyword>
<keyword evidence="3" id="KW-0488">Methylation</keyword>
<dbReference type="GO" id="GO:0044096">
    <property type="term" value="C:type IV pilus"/>
    <property type="evidence" value="ECO:0007669"/>
    <property type="project" value="TreeGrafter"/>
</dbReference>
<evidence type="ECO:0000256" key="3">
    <source>
        <dbReference type="ARBA" id="ARBA00022481"/>
    </source>
</evidence>
<proteinExistence type="inferred from homology"/>
<dbReference type="InterPro" id="IPR002416">
    <property type="entry name" value="T2SS_protein-GspH"/>
</dbReference>
<dbReference type="InterPro" id="IPR001082">
    <property type="entry name" value="Pilin"/>
</dbReference>
<dbReference type="SUPFAM" id="SSF54523">
    <property type="entry name" value="Pili subunits"/>
    <property type="match status" value="1"/>
</dbReference>
<dbReference type="GO" id="GO:0007155">
    <property type="term" value="P:cell adhesion"/>
    <property type="evidence" value="ECO:0007669"/>
    <property type="project" value="InterPro"/>
</dbReference>
<dbReference type="GO" id="GO:0016020">
    <property type="term" value="C:membrane"/>
    <property type="evidence" value="ECO:0007669"/>
    <property type="project" value="UniProtKB-SubCell"/>
</dbReference>
<gene>
    <name evidence="9" type="ORF">E4L98_14495</name>
</gene>
<dbReference type="PANTHER" id="PTHR30093">
    <property type="entry name" value="GENERAL SECRETION PATHWAY PROTEIN G"/>
    <property type="match status" value="1"/>
</dbReference>
<evidence type="ECO:0000256" key="5">
    <source>
        <dbReference type="ARBA" id="ARBA00022989"/>
    </source>
</evidence>
<name>A0A4Y9SGI6_9BURK</name>
<feature type="transmembrane region" description="Helical" evidence="8">
    <location>
        <begin position="12"/>
        <end position="38"/>
    </location>
</feature>
<evidence type="ECO:0000256" key="6">
    <source>
        <dbReference type="ARBA" id="ARBA00023136"/>
    </source>
</evidence>
<dbReference type="NCBIfam" id="TIGR02532">
    <property type="entry name" value="IV_pilin_GFxxxE"/>
    <property type="match status" value="1"/>
</dbReference>
<keyword evidence="4 8" id="KW-0812">Transmembrane</keyword>
<dbReference type="RefSeq" id="WP_135202262.1">
    <property type="nucleotide sequence ID" value="NZ_SPVG01000146.1"/>
</dbReference>
<keyword evidence="7" id="KW-0281">Fimbrium</keyword>
<comment type="similarity">
    <text evidence="2 7">Belongs to the N-Me-Phe pilin family.</text>
</comment>
<evidence type="ECO:0000313" key="10">
    <source>
        <dbReference type="Proteomes" id="UP000297729"/>
    </source>
</evidence>
<reference evidence="9 10" key="1">
    <citation type="submission" date="2019-03" db="EMBL/GenBank/DDBJ databases">
        <title>Draft Genome Sequence of Duganella callidus sp. nov., a Novel Duganella Species Isolated from Cultivated Soil.</title>
        <authorList>
            <person name="Raths R."/>
            <person name="Peta V."/>
            <person name="Bucking H."/>
        </authorList>
    </citation>
    <scope>NUCLEOTIDE SEQUENCE [LARGE SCALE GENOMIC DNA]</scope>
    <source>
        <strain evidence="9 10">DN04</strain>
    </source>
</reference>
<evidence type="ECO:0000313" key="9">
    <source>
        <dbReference type="EMBL" id="TFW20694.1"/>
    </source>
</evidence>
<dbReference type="Pfam" id="PF07963">
    <property type="entry name" value="N_methyl"/>
    <property type="match status" value="1"/>
</dbReference>
<evidence type="ECO:0000256" key="2">
    <source>
        <dbReference type="ARBA" id="ARBA00005233"/>
    </source>
</evidence>
<dbReference type="GO" id="GO:0015628">
    <property type="term" value="P:protein secretion by the type II secretion system"/>
    <property type="evidence" value="ECO:0007669"/>
    <property type="project" value="InterPro"/>
</dbReference>
<comment type="caution">
    <text evidence="9">The sequence shown here is derived from an EMBL/GenBank/DDBJ whole genome shotgun (WGS) entry which is preliminary data.</text>
</comment>
<dbReference type="EMBL" id="SPVG01000146">
    <property type="protein sequence ID" value="TFW20694.1"/>
    <property type="molecule type" value="Genomic_DNA"/>
</dbReference>
<comment type="subcellular location">
    <subcellularLocation>
        <location evidence="1">Membrane</location>
        <topology evidence="1">Single-pass membrane protein</topology>
    </subcellularLocation>
</comment>
<dbReference type="PRINTS" id="PR00885">
    <property type="entry name" value="BCTERIALGSPH"/>
</dbReference>
<dbReference type="GO" id="GO:0015627">
    <property type="term" value="C:type II protein secretion system complex"/>
    <property type="evidence" value="ECO:0007669"/>
    <property type="project" value="InterPro"/>
</dbReference>
<evidence type="ECO:0000256" key="7">
    <source>
        <dbReference type="RuleBase" id="RU000389"/>
    </source>
</evidence>
<keyword evidence="5 8" id="KW-1133">Transmembrane helix</keyword>